<proteinExistence type="predicted"/>
<dbReference type="InterPro" id="IPR008979">
    <property type="entry name" value="Galactose-bd-like_sf"/>
</dbReference>
<evidence type="ECO:0000256" key="1">
    <source>
        <dbReference type="SAM" id="Phobius"/>
    </source>
</evidence>
<dbReference type="NCBIfam" id="NF047619">
    <property type="entry name" value="NADase_discoid"/>
    <property type="match status" value="1"/>
</dbReference>
<keyword evidence="1" id="KW-0812">Transmembrane</keyword>
<dbReference type="KEGG" id="snk:CP967_04620"/>
<dbReference type="OrthoDB" id="3808044at2"/>
<dbReference type="InterPro" id="IPR057561">
    <property type="entry name" value="NADase_transloc"/>
</dbReference>
<reference evidence="2 3" key="1">
    <citation type="submission" date="2017-09" db="EMBL/GenBank/DDBJ databases">
        <authorList>
            <person name="Lee N."/>
            <person name="Cho B.-K."/>
        </authorList>
    </citation>
    <scope>NUCLEOTIDE SEQUENCE [LARGE SCALE GENOMIC DNA]</scope>
    <source>
        <strain evidence="2 3">ATCC 12769</strain>
    </source>
</reference>
<feature type="transmembrane region" description="Helical" evidence="1">
    <location>
        <begin position="81"/>
        <end position="102"/>
    </location>
</feature>
<name>A0A5J6FIG4_9ACTN</name>
<organism evidence="2 3">
    <name type="scientific">Streptomyces nitrosporeus</name>
    <dbReference type="NCBI Taxonomy" id="28894"/>
    <lineage>
        <taxon>Bacteria</taxon>
        <taxon>Bacillati</taxon>
        <taxon>Actinomycetota</taxon>
        <taxon>Actinomycetes</taxon>
        <taxon>Kitasatosporales</taxon>
        <taxon>Streptomycetaceae</taxon>
        <taxon>Streptomyces</taxon>
    </lineage>
</organism>
<evidence type="ECO:0000313" key="2">
    <source>
        <dbReference type="EMBL" id="QEU76399.1"/>
    </source>
</evidence>
<keyword evidence="1" id="KW-1133">Transmembrane helix</keyword>
<sequence>MGAVRPAVPVAPRPVVRPVAADDEPAGPPCPACGAPNGPERTFCRRCAAPLKPRPQAEALPWWRTRWPFARRRVRAGSGRLLRGSLLALVVVGVLVAGFLLVPAGRFVFEDVRDKLGGTAEIGPENVTASAVTPGHPADDAVDGLSNTYWGAPGTGASLTAAFDKPFRLVGVTVRPGVSAKPEKFRQGARPTRAELLITTEDGKTHEQTMKLSDKPGPQTVRMGISDVVSVRIVLREAAGEGDGRPIAVGEIAYFKRT</sequence>
<evidence type="ECO:0000313" key="3">
    <source>
        <dbReference type="Proteomes" id="UP000326178"/>
    </source>
</evidence>
<keyword evidence="1" id="KW-0472">Membrane</keyword>
<dbReference type="EMBL" id="CP023702">
    <property type="protein sequence ID" value="QEU76399.1"/>
    <property type="molecule type" value="Genomic_DNA"/>
</dbReference>
<accession>A0A5J6FIG4</accession>
<dbReference type="AlphaFoldDB" id="A0A5J6FIG4"/>
<dbReference type="RefSeq" id="WP_150491701.1">
    <property type="nucleotide sequence ID" value="NZ_BMUV01000007.1"/>
</dbReference>
<dbReference type="SUPFAM" id="SSF49785">
    <property type="entry name" value="Galactose-binding domain-like"/>
    <property type="match status" value="1"/>
</dbReference>
<gene>
    <name evidence="2" type="ORF">CP967_04620</name>
</gene>
<dbReference type="Proteomes" id="UP000326178">
    <property type="component" value="Chromosome"/>
</dbReference>
<protein>
    <submittedName>
        <fullName evidence="2">Zinc ribbon domain-containing protein</fullName>
    </submittedName>
</protein>
<keyword evidence="3" id="KW-1185">Reference proteome</keyword>
<dbReference type="Gene3D" id="2.60.120.260">
    <property type="entry name" value="Galactose-binding domain-like"/>
    <property type="match status" value="1"/>
</dbReference>